<sequence>MAMVIIKNSKQEASHSLTSLGFKKGIRHGKKWICTRKRRESMMMMIMMSHDAYTHQKSKSFSSPDS</sequence>
<protein>
    <submittedName>
        <fullName evidence="1">Uncharacterized protein</fullName>
    </submittedName>
</protein>
<gene>
    <name evidence="1" type="ORF">POPTR_001G057000</name>
</gene>
<keyword evidence="2" id="KW-1185">Reference proteome</keyword>
<evidence type="ECO:0000313" key="2">
    <source>
        <dbReference type="Proteomes" id="UP000006729"/>
    </source>
</evidence>
<reference evidence="1 2" key="1">
    <citation type="journal article" date="2006" name="Science">
        <title>The genome of black cottonwood, Populus trichocarpa (Torr. &amp; Gray).</title>
        <authorList>
            <person name="Tuskan G.A."/>
            <person name="Difazio S."/>
            <person name="Jansson S."/>
            <person name="Bohlmann J."/>
            <person name="Grigoriev I."/>
            <person name="Hellsten U."/>
            <person name="Putnam N."/>
            <person name="Ralph S."/>
            <person name="Rombauts S."/>
            <person name="Salamov A."/>
            <person name="Schein J."/>
            <person name="Sterck L."/>
            <person name="Aerts A."/>
            <person name="Bhalerao R.R."/>
            <person name="Bhalerao R.P."/>
            <person name="Blaudez D."/>
            <person name="Boerjan W."/>
            <person name="Brun A."/>
            <person name="Brunner A."/>
            <person name="Busov V."/>
            <person name="Campbell M."/>
            <person name="Carlson J."/>
            <person name="Chalot M."/>
            <person name="Chapman J."/>
            <person name="Chen G.L."/>
            <person name="Cooper D."/>
            <person name="Coutinho P.M."/>
            <person name="Couturier J."/>
            <person name="Covert S."/>
            <person name="Cronk Q."/>
            <person name="Cunningham R."/>
            <person name="Davis J."/>
            <person name="Degroeve S."/>
            <person name="Dejardin A."/>
            <person name="Depamphilis C."/>
            <person name="Detter J."/>
            <person name="Dirks B."/>
            <person name="Dubchak I."/>
            <person name="Duplessis S."/>
            <person name="Ehlting J."/>
            <person name="Ellis B."/>
            <person name="Gendler K."/>
            <person name="Goodstein D."/>
            <person name="Gribskov M."/>
            <person name="Grimwood J."/>
            <person name="Groover A."/>
            <person name="Gunter L."/>
            <person name="Hamberger B."/>
            <person name="Heinze B."/>
            <person name="Helariutta Y."/>
            <person name="Henrissat B."/>
            <person name="Holligan D."/>
            <person name="Holt R."/>
            <person name="Huang W."/>
            <person name="Islam-Faridi N."/>
            <person name="Jones S."/>
            <person name="Jones-Rhoades M."/>
            <person name="Jorgensen R."/>
            <person name="Joshi C."/>
            <person name="Kangasjarvi J."/>
            <person name="Karlsson J."/>
            <person name="Kelleher C."/>
            <person name="Kirkpatrick R."/>
            <person name="Kirst M."/>
            <person name="Kohler A."/>
            <person name="Kalluri U."/>
            <person name="Larimer F."/>
            <person name="Leebens-Mack J."/>
            <person name="Leple J.C."/>
            <person name="Locascio P."/>
            <person name="Lou Y."/>
            <person name="Lucas S."/>
            <person name="Martin F."/>
            <person name="Montanini B."/>
            <person name="Napoli C."/>
            <person name="Nelson D.R."/>
            <person name="Nelson C."/>
            <person name="Nieminen K."/>
            <person name="Nilsson O."/>
            <person name="Pereda V."/>
            <person name="Peter G."/>
            <person name="Philippe R."/>
            <person name="Pilate G."/>
            <person name="Poliakov A."/>
            <person name="Razumovskaya J."/>
            <person name="Richardson P."/>
            <person name="Rinaldi C."/>
            <person name="Ritland K."/>
            <person name="Rouze P."/>
            <person name="Ryaboy D."/>
            <person name="Schmutz J."/>
            <person name="Schrader J."/>
            <person name="Segerman B."/>
            <person name="Shin H."/>
            <person name="Siddiqui A."/>
            <person name="Sterky F."/>
            <person name="Terry A."/>
            <person name="Tsai C.J."/>
            <person name="Uberbacher E."/>
            <person name="Unneberg P."/>
            <person name="Vahala J."/>
            <person name="Wall K."/>
            <person name="Wessler S."/>
            <person name="Yang G."/>
            <person name="Yin T."/>
            <person name="Douglas C."/>
            <person name="Marra M."/>
            <person name="Sandberg G."/>
            <person name="Van de Peer Y."/>
            <person name="Rokhsar D."/>
        </authorList>
    </citation>
    <scope>NUCLEOTIDE SEQUENCE [LARGE SCALE GENOMIC DNA]</scope>
    <source>
        <strain evidence="2">cv. Nisqually</strain>
    </source>
</reference>
<proteinExistence type="predicted"/>
<dbReference type="Proteomes" id="UP000006729">
    <property type="component" value="Chromosome 1"/>
</dbReference>
<name>A0A2K2BSZ2_POPTR</name>
<dbReference type="EMBL" id="CM009290">
    <property type="protein sequence ID" value="PNT52895.1"/>
    <property type="molecule type" value="Genomic_DNA"/>
</dbReference>
<evidence type="ECO:0000313" key="1">
    <source>
        <dbReference type="EMBL" id="PNT52895.1"/>
    </source>
</evidence>
<dbReference type="InParanoid" id="A0A2K2BSZ2"/>
<organism evidence="1 2">
    <name type="scientific">Populus trichocarpa</name>
    <name type="common">Western balsam poplar</name>
    <name type="synonym">Populus balsamifera subsp. trichocarpa</name>
    <dbReference type="NCBI Taxonomy" id="3694"/>
    <lineage>
        <taxon>Eukaryota</taxon>
        <taxon>Viridiplantae</taxon>
        <taxon>Streptophyta</taxon>
        <taxon>Embryophyta</taxon>
        <taxon>Tracheophyta</taxon>
        <taxon>Spermatophyta</taxon>
        <taxon>Magnoliopsida</taxon>
        <taxon>eudicotyledons</taxon>
        <taxon>Gunneridae</taxon>
        <taxon>Pentapetalae</taxon>
        <taxon>rosids</taxon>
        <taxon>fabids</taxon>
        <taxon>Malpighiales</taxon>
        <taxon>Salicaceae</taxon>
        <taxon>Saliceae</taxon>
        <taxon>Populus</taxon>
    </lineage>
</organism>
<dbReference type="AlphaFoldDB" id="A0A2K2BSZ2"/>
<accession>A0A2K2BSZ2</accession>